<feature type="signal peptide" evidence="2">
    <location>
        <begin position="1"/>
        <end position="24"/>
    </location>
</feature>
<feature type="compositionally biased region" description="Low complexity" evidence="1">
    <location>
        <begin position="177"/>
        <end position="189"/>
    </location>
</feature>
<dbReference type="EMBL" id="ASGP02000001">
    <property type="protein sequence ID" value="KAH9527914.1"/>
    <property type="molecule type" value="Genomic_DNA"/>
</dbReference>
<keyword evidence="2" id="KW-0732">Signal</keyword>
<protein>
    <submittedName>
        <fullName evidence="3">Uncharacterized protein</fullName>
    </submittedName>
</protein>
<feature type="chain" id="PRO_5037320016" evidence="2">
    <location>
        <begin position="25"/>
        <end position="220"/>
    </location>
</feature>
<gene>
    <name evidence="3" type="ORF">DERF_001901</name>
</gene>
<evidence type="ECO:0000256" key="1">
    <source>
        <dbReference type="SAM" id="MobiDB-lite"/>
    </source>
</evidence>
<keyword evidence="4" id="KW-1185">Reference proteome</keyword>
<evidence type="ECO:0000313" key="4">
    <source>
        <dbReference type="Proteomes" id="UP000790347"/>
    </source>
</evidence>
<reference evidence="3" key="2">
    <citation type="journal article" date="2022" name="Res Sq">
        <title>Comparative Genomics Reveals Insights into the Divergent Evolution of Astigmatic Mites and Household Pest Adaptations.</title>
        <authorList>
            <person name="Xiong Q."/>
            <person name="Wan A.T.-Y."/>
            <person name="Liu X.-Y."/>
            <person name="Fung C.S.-H."/>
            <person name="Xiao X."/>
            <person name="Malainual N."/>
            <person name="Hou J."/>
            <person name="Wang L."/>
            <person name="Wang M."/>
            <person name="Yang K."/>
            <person name="Cui Y."/>
            <person name="Leung E."/>
            <person name="Nong W."/>
            <person name="Shin S.-K."/>
            <person name="Au S."/>
            <person name="Jeong K.Y."/>
            <person name="Chew F.T."/>
            <person name="Hui J."/>
            <person name="Leung T.F."/>
            <person name="Tungtrongchitr A."/>
            <person name="Zhong N."/>
            <person name="Liu Z."/>
            <person name="Tsui S."/>
        </authorList>
    </citation>
    <scope>NUCLEOTIDE SEQUENCE</scope>
    <source>
        <strain evidence="3">Derf</strain>
        <tissue evidence="3">Whole organism</tissue>
    </source>
</reference>
<dbReference type="AlphaFoldDB" id="A0A922IAG9"/>
<evidence type="ECO:0000256" key="2">
    <source>
        <dbReference type="SAM" id="SignalP"/>
    </source>
</evidence>
<reference evidence="3" key="1">
    <citation type="submission" date="2013-05" db="EMBL/GenBank/DDBJ databases">
        <authorList>
            <person name="Yim A.K.Y."/>
            <person name="Chan T.F."/>
            <person name="Ji K.M."/>
            <person name="Liu X.Y."/>
            <person name="Zhou J.W."/>
            <person name="Li R.Q."/>
            <person name="Yang K.Y."/>
            <person name="Li J."/>
            <person name="Li M."/>
            <person name="Law P.T.W."/>
            <person name="Wu Y.L."/>
            <person name="Cai Z.L."/>
            <person name="Qin H."/>
            <person name="Bao Y."/>
            <person name="Leung R.K.K."/>
            <person name="Ng P.K.S."/>
            <person name="Zou J."/>
            <person name="Zhong X.J."/>
            <person name="Ran P.X."/>
            <person name="Zhong N.S."/>
            <person name="Liu Z.G."/>
            <person name="Tsui S.K.W."/>
        </authorList>
    </citation>
    <scope>NUCLEOTIDE SEQUENCE</scope>
    <source>
        <strain evidence="3">Derf</strain>
        <tissue evidence="3">Whole organism</tissue>
    </source>
</reference>
<evidence type="ECO:0000313" key="3">
    <source>
        <dbReference type="EMBL" id="KAH9527914.1"/>
    </source>
</evidence>
<name>A0A922IAG9_DERFA</name>
<feature type="region of interest" description="Disordered" evidence="1">
    <location>
        <begin position="172"/>
        <end position="192"/>
    </location>
</feature>
<comment type="caution">
    <text evidence="3">The sequence shown here is derived from an EMBL/GenBank/DDBJ whole genome shotgun (WGS) entry which is preliminary data.</text>
</comment>
<accession>A0A922IAG9</accession>
<sequence>MSTESFSLTLLMMASSMMMVIICASSSPSSSSSIGEDIEQQQPQLAGQQCAPSDIQCNEVSNPSTMMMTQRSNPSSIQLVEPSIFSMPSSLSLSQNPASALLVPTANIGSNNFGDGEQQSQQQSSMRIQEPIDLDWLMNRIPQQPHQTSFLLSGSSPITAPKLIRAFIVSNGKGDGSSSISSSLSSSQSVDRRVARTPLLNMANRFGKRDKLRMSNRFGR</sequence>
<organism evidence="3 4">
    <name type="scientific">Dermatophagoides farinae</name>
    <name type="common">American house dust mite</name>
    <dbReference type="NCBI Taxonomy" id="6954"/>
    <lineage>
        <taxon>Eukaryota</taxon>
        <taxon>Metazoa</taxon>
        <taxon>Ecdysozoa</taxon>
        <taxon>Arthropoda</taxon>
        <taxon>Chelicerata</taxon>
        <taxon>Arachnida</taxon>
        <taxon>Acari</taxon>
        <taxon>Acariformes</taxon>
        <taxon>Sarcoptiformes</taxon>
        <taxon>Astigmata</taxon>
        <taxon>Psoroptidia</taxon>
        <taxon>Analgoidea</taxon>
        <taxon>Pyroglyphidae</taxon>
        <taxon>Dermatophagoidinae</taxon>
        <taxon>Dermatophagoides</taxon>
    </lineage>
</organism>
<proteinExistence type="predicted"/>
<dbReference type="Proteomes" id="UP000790347">
    <property type="component" value="Unassembled WGS sequence"/>
</dbReference>